<dbReference type="EMBL" id="QXGC01000580">
    <property type="protein sequence ID" value="KAE9228953.1"/>
    <property type="molecule type" value="Genomic_DNA"/>
</dbReference>
<dbReference type="EMBL" id="QXFX01003110">
    <property type="protein sequence ID" value="KAE9071157.1"/>
    <property type="molecule type" value="Genomic_DNA"/>
</dbReference>
<proteinExistence type="predicted"/>
<evidence type="ECO:0000313" key="6">
    <source>
        <dbReference type="Proteomes" id="UP000476176"/>
    </source>
</evidence>
<gene>
    <name evidence="3" type="ORF">PF004_g10935</name>
    <name evidence="4" type="ORF">PF008_g26459</name>
    <name evidence="2" type="ORF">PF010_g25984</name>
    <name evidence="1" type="ORF">PF011_g24036</name>
</gene>
<name>A0A6A3I461_9STRA</name>
<sequence length="56" mass="5708">MWAVSAAWTMASICTLIAGSSVVMAPGVLDLARPALASALELPLVFTIRSRAGCGC</sequence>
<dbReference type="EMBL" id="QXFW01002662">
    <property type="protein sequence ID" value="KAE8976477.1"/>
    <property type="molecule type" value="Genomic_DNA"/>
</dbReference>
<dbReference type="Proteomes" id="UP000476176">
    <property type="component" value="Unassembled WGS sequence"/>
</dbReference>
<dbReference type="Proteomes" id="UP000486351">
    <property type="component" value="Unassembled WGS sequence"/>
</dbReference>
<evidence type="ECO:0000313" key="3">
    <source>
        <dbReference type="EMBL" id="KAE9228953.1"/>
    </source>
</evidence>
<evidence type="ECO:0000313" key="4">
    <source>
        <dbReference type="EMBL" id="KAE9287253.1"/>
    </source>
</evidence>
<comment type="caution">
    <text evidence="1">The sequence shown here is derived from an EMBL/GenBank/DDBJ whole genome shotgun (WGS) entry which is preliminary data.</text>
</comment>
<protein>
    <submittedName>
        <fullName evidence="1">Uncharacterized protein</fullName>
    </submittedName>
</protein>
<evidence type="ECO:0000313" key="8">
    <source>
        <dbReference type="Proteomes" id="UP000488956"/>
    </source>
</evidence>
<evidence type="ECO:0000313" key="7">
    <source>
        <dbReference type="Proteomes" id="UP000486351"/>
    </source>
</evidence>
<dbReference type="AlphaFoldDB" id="A0A6A3I461"/>
<evidence type="ECO:0000313" key="1">
    <source>
        <dbReference type="EMBL" id="KAE8976477.1"/>
    </source>
</evidence>
<evidence type="ECO:0000313" key="2">
    <source>
        <dbReference type="EMBL" id="KAE9071157.1"/>
    </source>
</evidence>
<organism evidence="1 5">
    <name type="scientific">Phytophthora fragariae</name>
    <dbReference type="NCBI Taxonomy" id="53985"/>
    <lineage>
        <taxon>Eukaryota</taxon>
        <taxon>Sar</taxon>
        <taxon>Stramenopiles</taxon>
        <taxon>Oomycota</taxon>
        <taxon>Peronosporomycetes</taxon>
        <taxon>Peronosporales</taxon>
        <taxon>Peronosporaceae</taxon>
        <taxon>Phytophthora</taxon>
    </lineage>
</organism>
<reference evidence="5 6" key="1">
    <citation type="submission" date="2018-09" db="EMBL/GenBank/DDBJ databases">
        <title>Genomic investigation of the strawberry pathogen Phytophthora fragariae indicates pathogenicity is determined by transcriptional variation in three key races.</title>
        <authorList>
            <person name="Adams T.M."/>
            <person name="Armitage A.D."/>
            <person name="Sobczyk M.K."/>
            <person name="Bates H.J."/>
            <person name="Dunwell J.M."/>
            <person name="Nellist C.F."/>
            <person name="Harrison R.J."/>
        </authorList>
    </citation>
    <scope>NUCLEOTIDE SEQUENCE [LARGE SCALE GENOMIC DNA]</scope>
    <source>
        <strain evidence="3 6">BC-23</strain>
        <strain evidence="4 7">NOV-77</strain>
        <strain evidence="2 8">ONT-3</strain>
        <strain evidence="1 5">SCRP245</strain>
    </source>
</reference>
<dbReference type="Proteomes" id="UP000488956">
    <property type="component" value="Unassembled WGS sequence"/>
</dbReference>
<evidence type="ECO:0000313" key="5">
    <source>
        <dbReference type="Proteomes" id="UP000460718"/>
    </source>
</evidence>
<accession>A0A6A3I461</accession>
<dbReference type="Proteomes" id="UP000460718">
    <property type="component" value="Unassembled WGS sequence"/>
</dbReference>
<dbReference type="EMBL" id="QXFY01003228">
    <property type="protein sequence ID" value="KAE9287253.1"/>
    <property type="molecule type" value="Genomic_DNA"/>
</dbReference>